<gene>
    <name evidence="1" type="ORF">Zmor_009323</name>
</gene>
<organism evidence="1 2">
    <name type="scientific">Zophobas morio</name>
    <dbReference type="NCBI Taxonomy" id="2755281"/>
    <lineage>
        <taxon>Eukaryota</taxon>
        <taxon>Metazoa</taxon>
        <taxon>Ecdysozoa</taxon>
        <taxon>Arthropoda</taxon>
        <taxon>Hexapoda</taxon>
        <taxon>Insecta</taxon>
        <taxon>Pterygota</taxon>
        <taxon>Neoptera</taxon>
        <taxon>Endopterygota</taxon>
        <taxon>Coleoptera</taxon>
        <taxon>Polyphaga</taxon>
        <taxon>Cucujiformia</taxon>
        <taxon>Tenebrionidae</taxon>
        <taxon>Zophobas</taxon>
    </lineage>
</organism>
<comment type="caution">
    <text evidence="1">The sequence shown here is derived from an EMBL/GenBank/DDBJ whole genome shotgun (WGS) entry which is preliminary data.</text>
</comment>
<keyword evidence="2" id="KW-1185">Reference proteome</keyword>
<proteinExistence type="predicted"/>
<evidence type="ECO:0000313" key="2">
    <source>
        <dbReference type="Proteomes" id="UP001168821"/>
    </source>
</evidence>
<dbReference type="EMBL" id="JALNTZ010000003">
    <property type="protein sequence ID" value="KAJ3657527.1"/>
    <property type="molecule type" value="Genomic_DNA"/>
</dbReference>
<reference evidence="1" key="1">
    <citation type="journal article" date="2023" name="G3 (Bethesda)">
        <title>Whole genome assemblies of Zophobas morio and Tenebrio molitor.</title>
        <authorList>
            <person name="Kaur S."/>
            <person name="Stinson S.A."/>
            <person name="diCenzo G.C."/>
        </authorList>
    </citation>
    <scope>NUCLEOTIDE SEQUENCE</scope>
    <source>
        <strain evidence="1">QUZm001</strain>
    </source>
</reference>
<name>A0AA38IIL1_9CUCU</name>
<dbReference type="AlphaFoldDB" id="A0AA38IIL1"/>
<evidence type="ECO:0000313" key="1">
    <source>
        <dbReference type="EMBL" id="KAJ3657527.1"/>
    </source>
</evidence>
<protein>
    <submittedName>
        <fullName evidence="1">Uncharacterized protein</fullName>
    </submittedName>
</protein>
<dbReference type="Proteomes" id="UP001168821">
    <property type="component" value="Unassembled WGS sequence"/>
</dbReference>
<sequence>MFFREVFGAETHMAHLRGFLAPDSGAQSLAQPDDSFRFYILWSALLGMVVKGARALITNDKFLQHPFDRLSFGLFIVVRKCCRENLKRPSRINQITAILPSAGGSNTDCICEMKSPEIPLKPCYPAGSVVLQYCDNFAFFDRRNC</sequence>
<accession>A0AA38IIL1</accession>